<organism evidence="1 2">
    <name type="scientific">Bacillus spongiae</name>
    <dbReference type="NCBI Taxonomy" id="2683610"/>
    <lineage>
        <taxon>Bacteria</taxon>
        <taxon>Bacillati</taxon>
        <taxon>Bacillota</taxon>
        <taxon>Bacilli</taxon>
        <taxon>Bacillales</taxon>
        <taxon>Bacillaceae</taxon>
        <taxon>Bacillus</taxon>
    </lineage>
</organism>
<dbReference type="InterPro" id="IPR007554">
    <property type="entry name" value="Glycerophosphate_synth"/>
</dbReference>
<dbReference type="RefSeq" id="WP_336587020.1">
    <property type="nucleotide sequence ID" value="NZ_JBBAXC010000008.1"/>
</dbReference>
<protein>
    <submittedName>
        <fullName evidence="1">CDP-glycerol glycerophosphotransferase family protein</fullName>
    </submittedName>
</protein>
<evidence type="ECO:0000313" key="2">
    <source>
        <dbReference type="Proteomes" id="UP001312865"/>
    </source>
</evidence>
<comment type="caution">
    <text evidence="1">The sequence shown here is derived from an EMBL/GenBank/DDBJ whole genome shotgun (WGS) entry which is preliminary data.</text>
</comment>
<reference evidence="1 2" key="1">
    <citation type="journal article" date="2018" name="J. Microbiol.">
        <title>Bacillus spongiae sp. nov., isolated from sponge of Jeju Island.</title>
        <authorList>
            <person name="Lee G.E."/>
            <person name="Im W.T."/>
            <person name="Park J.S."/>
        </authorList>
    </citation>
    <scope>NUCLEOTIDE SEQUENCE [LARGE SCALE GENOMIC DNA]</scope>
    <source>
        <strain evidence="1 2">135PIL107-10</strain>
    </source>
</reference>
<dbReference type="InterPro" id="IPR051612">
    <property type="entry name" value="Teichoic_Acid_Biosynth"/>
</dbReference>
<accession>A0ABU8HDY9</accession>
<dbReference type="Pfam" id="PF04464">
    <property type="entry name" value="Glyphos_transf"/>
    <property type="match status" value="1"/>
</dbReference>
<sequence>MIYFILMIPRKLFSIFSNHEDIRELYLISNLLVTDYSSVLFDYVNLKRPMIFYAYDIDRYQNKLRGFYFDFENKAQGPLVKQTPDVIEAVRNYEQYSFIMPKSFEDFYRTFCYLESGHTTERVV</sequence>
<dbReference type="Gene3D" id="3.40.50.12580">
    <property type="match status" value="1"/>
</dbReference>
<dbReference type="InterPro" id="IPR043148">
    <property type="entry name" value="TagF_C"/>
</dbReference>
<keyword evidence="2" id="KW-1185">Reference proteome</keyword>
<gene>
    <name evidence="1" type="ORF">WAK64_10995</name>
</gene>
<proteinExistence type="predicted"/>
<evidence type="ECO:0000313" key="1">
    <source>
        <dbReference type="EMBL" id="MEI5907581.1"/>
    </source>
</evidence>
<dbReference type="Proteomes" id="UP001312865">
    <property type="component" value="Unassembled WGS sequence"/>
</dbReference>
<dbReference type="PANTHER" id="PTHR37316">
    <property type="entry name" value="TEICHOIC ACID GLYCEROL-PHOSPHATE PRIMASE"/>
    <property type="match status" value="1"/>
</dbReference>
<dbReference type="EMBL" id="JBBAXC010000008">
    <property type="protein sequence ID" value="MEI5907581.1"/>
    <property type="molecule type" value="Genomic_DNA"/>
</dbReference>
<dbReference type="PANTHER" id="PTHR37316:SF3">
    <property type="entry name" value="TEICHOIC ACID GLYCEROL-PHOSPHATE TRANSFERASE"/>
    <property type="match status" value="1"/>
</dbReference>
<name>A0ABU8HDY9_9BACI</name>